<evidence type="ECO:0000313" key="3">
    <source>
        <dbReference type="EMBL" id="CAI6333044.1"/>
    </source>
</evidence>
<dbReference type="GO" id="GO:0005773">
    <property type="term" value="C:vacuole"/>
    <property type="evidence" value="ECO:0007669"/>
    <property type="project" value="GOC"/>
</dbReference>
<name>A0A9W4UCW1_9PLEO</name>
<feature type="region of interest" description="Disordered" evidence="2">
    <location>
        <begin position="658"/>
        <end position="688"/>
    </location>
</feature>
<evidence type="ECO:0008006" key="5">
    <source>
        <dbReference type="Google" id="ProtNLM"/>
    </source>
</evidence>
<organism evidence="3 4">
    <name type="scientific">Periconia digitata</name>
    <dbReference type="NCBI Taxonomy" id="1303443"/>
    <lineage>
        <taxon>Eukaryota</taxon>
        <taxon>Fungi</taxon>
        <taxon>Dikarya</taxon>
        <taxon>Ascomycota</taxon>
        <taxon>Pezizomycotina</taxon>
        <taxon>Dothideomycetes</taxon>
        <taxon>Pleosporomycetidae</taxon>
        <taxon>Pleosporales</taxon>
        <taxon>Massarineae</taxon>
        <taxon>Periconiaceae</taxon>
        <taxon>Periconia</taxon>
    </lineage>
</organism>
<evidence type="ECO:0000313" key="4">
    <source>
        <dbReference type="Proteomes" id="UP001152607"/>
    </source>
</evidence>
<feature type="compositionally biased region" description="Polar residues" evidence="2">
    <location>
        <begin position="507"/>
        <end position="518"/>
    </location>
</feature>
<feature type="region of interest" description="Disordered" evidence="2">
    <location>
        <begin position="205"/>
        <end position="270"/>
    </location>
</feature>
<dbReference type="GO" id="GO:0006623">
    <property type="term" value="P:protein targeting to vacuole"/>
    <property type="evidence" value="ECO:0007669"/>
    <property type="project" value="TreeGrafter"/>
</dbReference>
<keyword evidence="4" id="KW-1185">Reference proteome</keyword>
<dbReference type="PANTHER" id="PTHR14534">
    <property type="entry name" value="VACUOLAR IMPORT AND DEGRADATION PROTEIN 24"/>
    <property type="match status" value="1"/>
</dbReference>
<protein>
    <recommendedName>
        <fullName evidence="5">Vacuolar import and degradation protein-domain-containing protein</fullName>
    </recommendedName>
</protein>
<dbReference type="OrthoDB" id="62at2759"/>
<dbReference type="AlphaFoldDB" id="A0A9W4UCW1"/>
<comment type="similarity">
    <text evidence="1">Belongs to the GID4/VID24 family.</text>
</comment>
<gene>
    <name evidence="3" type="ORF">PDIGIT_LOCUS6079</name>
</gene>
<evidence type="ECO:0000256" key="2">
    <source>
        <dbReference type="SAM" id="MobiDB-lite"/>
    </source>
</evidence>
<proteinExistence type="inferred from homology"/>
<feature type="compositionally biased region" description="Pro residues" evidence="2">
    <location>
        <begin position="672"/>
        <end position="681"/>
    </location>
</feature>
<feature type="region of interest" description="Disordered" evidence="2">
    <location>
        <begin position="99"/>
        <end position="132"/>
    </location>
</feature>
<comment type="caution">
    <text evidence="3">The sequence shown here is derived from an EMBL/GenBank/DDBJ whole genome shotgun (WGS) entry which is preliminary data.</text>
</comment>
<dbReference type="EMBL" id="CAOQHR010000004">
    <property type="protein sequence ID" value="CAI6333044.1"/>
    <property type="molecule type" value="Genomic_DNA"/>
</dbReference>
<reference evidence="3" key="1">
    <citation type="submission" date="2023-01" db="EMBL/GenBank/DDBJ databases">
        <authorList>
            <person name="Van Ghelder C."/>
            <person name="Rancurel C."/>
        </authorList>
    </citation>
    <scope>NUCLEOTIDE SEQUENCE</scope>
    <source>
        <strain evidence="3">CNCM I-4278</strain>
    </source>
</reference>
<dbReference type="GO" id="GO:0045721">
    <property type="term" value="P:negative regulation of gluconeogenesis"/>
    <property type="evidence" value="ECO:0007669"/>
    <property type="project" value="TreeGrafter"/>
</dbReference>
<evidence type="ECO:0000256" key="1">
    <source>
        <dbReference type="ARBA" id="ARBA00061469"/>
    </source>
</evidence>
<sequence length="750" mass="84821">MPPNPPADPSERPRTPPSYISTLSDALESPVTSNTSLLANTLINPGDHRHVRPTPTVGVRHGSFIARRALRRQEEPERLERNRANHLRQVLDSLSRLPGDSQIEAPYGDRVPSQNRLYDWSPASRPADNDDVSQEELVHILSGVRRDYPDTHPNILRVMARFQYNHERGNRAEPLVLTRTTHSRSTAGRLRSPDTLENMRRLARQDAYRLESPQLRPFTRSSRIARYRAERDARDREREQGAERLGPPAMTERPTSQEQDQAQDQARDQARLRDMRARVDSYHRRHLERNTDTASTGSTMMENTIKYLSRIRYSNCLDDSLNHAIDLGLKAKKKEFNNDRHDFVVMPHQLPSPTYSSWLAPGAVLSGCQHATTDVPSITVNTNGRRHATTDDVPSITVDTNGRRHATTDDVPSITVDTNGRRHATTDDVPSITVDTNGRRHATTDDVPSITVDTNGRRHATTDDVPSIVVNTTGRRMYARRGRPAISSSMVRVRRPHDYRPGRGQPPRQTATSNNPQQDRWPVKVTIHSVDYEQMSLSATMEAYNVPSHPHQHQSLLAATGEGNASFTRTSSITTYLEGEILDFNTHTLLTESFQSTAHNDATYWSKLPPFEIYSDAELRHNLSSIRWFEDVLSKEWILMRWKERCFVKPYKPPSVDSPALDQVMESDSDPLPAPSDPPQPSWTVGAGDTEHGMFDDSGCGLTISGFYYVCLRRSDGRLDGLYYDPQSSPYQCLKLESVRGGALPAWEFK</sequence>
<accession>A0A9W4UCW1</accession>
<dbReference type="PANTHER" id="PTHR14534:SF3">
    <property type="entry name" value="GID COMPLEX SUBUNIT 4 HOMOLOG"/>
    <property type="match status" value="1"/>
</dbReference>
<feature type="region of interest" description="Disordered" evidence="2">
    <location>
        <begin position="386"/>
        <end position="521"/>
    </location>
</feature>
<dbReference type="Pfam" id="PF09783">
    <property type="entry name" value="Vac_ImportDeg"/>
    <property type="match status" value="2"/>
</dbReference>
<dbReference type="Proteomes" id="UP001152607">
    <property type="component" value="Unassembled WGS sequence"/>
</dbReference>
<dbReference type="GO" id="GO:0043161">
    <property type="term" value="P:proteasome-mediated ubiquitin-dependent protein catabolic process"/>
    <property type="evidence" value="ECO:0007669"/>
    <property type="project" value="TreeGrafter"/>
</dbReference>
<dbReference type="InterPro" id="IPR018618">
    <property type="entry name" value="GID4/10-like"/>
</dbReference>
<dbReference type="GO" id="GO:0007039">
    <property type="term" value="P:protein catabolic process in the vacuole"/>
    <property type="evidence" value="ECO:0007669"/>
    <property type="project" value="TreeGrafter"/>
</dbReference>
<feature type="compositionally biased region" description="Basic and acidic residues" evidence="2">
    <location>
        <begin position="227"/>
        <end position="242"/>
    </location>
</feature>
<dbReference type="GO" id="GO:0034657">
    <property type="term" value="C:GID complex"/>
    <property type="evidence" value="ECO:0007669"/>
    <property type="project" value="TreeGrafter"/>
</dbReference>